<feature type="domain" description="NmrA-like" evidence="3">
    <location>
        <begin position="6"/>
        <end position="286"/>
    </location>
</feature>
<dbReference type="InterPro" id="IPR036291">
    <property type="entry name" value="NAD(P)-bd_dom_sf"/>
</dbReference>
<organism evidence="4 5">
    <name type="scientific">Monosiga brevicollis</name>
    <name type="common">Choanoflagellate</name>
    <dbReference type="NCBI Taxonomy" id="81824"/>
    <lineage>
        <taxon>Eukaryota</taxon>
        <taxon>Choanoflagellata</taxon>
        <taxon>Craspedida</taxon>
        <taxon>Salpingoecidae</taxon>
        <taxon>Monosiga</taxon>
    </lineage>
</organism>
<dbReference type="Proteomes" id="UP000001357">
    <property type="component" value="Unassembled WGS sequence"/>
</dbReference>
<dbReference type="STRING" id="81824.A9UU37"/>
<dbReference type="OMA" id="IDCRDIG"/>
<dbReference type="eggNOG" id="ENOG502RYAX">
    <property type="taxonomic scope" value="Eukaryota"/>
</dbReference>
<dbReference type="KEGG" id="mbr:MONBRDRAFT_23662"/>
<evidence type="ECO:0000256" key="1">
    <source>
        <dbReference type="ARBA" id="ARBA00006328"/>
    </source>
</evidence>
<dbReference type="AlphaFoldDB" id="A9UU37"/>
<keyword evidence="2" id="KW-0521">NADP</keyword>
<dbReference type="Gene3D" id="3.40.50.720">
    <property type="entry name" value="NAD(P)-binding Rossmann-like Domain"/>
    <property type="match status" value="1"/>
</dbReference>
<reference evidence="4 5" key="1">
    <citation type="journal article" date="2008" name="Nature">
        <title>The genome of the choanoflagellate Monosiga brevicollis and the origin of metazoans.</title>
        <authorList>
            <consortium name="JGI Sequencing"/>
            <person name="King N."/>
            <person name="Westbrook M.J."/>
            <person name="Young S.L."/>
            <person name="Kuo A."/>
            <person name="Abedin M."/>
            <person name="Chapman J."/>
            <person name="Fairclough S."/>
            <person name="Hellsten U."/>
            <person name="Isogai Y."/>
            <person name="Letunic I."/>
            <person name="Marr M."/>
            <person name="Pincus D."/>
            <person name="Putnam N."/>
            <person name="Rokas A."/>
            <person name="Wright K.J."/>
            <person name="Zuzow R."/>
            <person name="Dirks W."/>
            <person name="Good M."/>
            <person name="Goodstein D."/>
            <person name="Lemons D."/>
            <person name="Li W."/>
            <person name="Lyons J.B."/>
            <person name="Morris A."/>
            <person name="Nichols S."/>
            <person name="Richter D.J."/>
            <person name="Salamov A."/>
            <person name="Bork P."/>
            <person name="Lim W.A."/>
            <person name="Manning G."/>
            <person name="Miller W.T."/>
            <person name="McGinnis W."/>
            <person name="Shapiro H."/>
            <person name="Tjian R."/>
            <person name="Grigoriev I.V."/>
            <person name="Rokhsar D."/>
        </authorList>
    </citation>
    <scope>NUCLEOTIDE SEQUENCE [LARGE SCALE GENOMIC DNA]</scope>
    <source>
        <strain evidence="5">MX1 / ATCC 50154</strain>
    </source>
</reference>
<dbReference type="Pfam" id="PF05368">
    <property type="entry name" value="NmrA"/>
    <property type="match status" value="1"/>
</dbReference>
<evidence type="ECO:0000259" key="3">
    <source>
        <dbReference type="Pfam" id="PF05368"/>
    </source>
</evidence>
<dbReference type="PANTHER" id="PTHR42748:SF18">
    <property type="entry name" value="NMRA-LIKE DOMAIN-CONTAINING PROTEIN"/>
    <property type="match status" value="1"/>
</dbReference>
<dbReference type="InterPro" id="IPR008030">
    <property type="entry name" value="NmrA-like"/>
</dbReference>
<dbReference type="EMBL" id="CH991545">
    <property type="protein sequence ID" value="EDQ91354.1"/>
    <property type="molecule type" value="Genomic_DNA"/>
</dbReference>
<dbReference type="Gene3D" id="3.90.25.10">
    <property type="entry name" value="UDP-galactose 4-epimerase, domain 1"/>
    <property type="match status" value="1"/>
</dbReference>
<dbReference type="PANTHER" id="PTHR42748">
    <property type="entry name" value="NITROGEN METABOLITE REPRESSION PROTEIN NMRA FAMILY MEMBER"/>
    <property type="match status" value="1"/>
</dbReference>
<evidence type="ECO:0000313" key="4">
    <source>
        <dbReference type="EMBL" id="EDQ91354.1"/>
    </source>
</evidence>
<evidence type="ECO:0000256" key="2">
    <source>
        <dbReference type="ARBA" id="ARBA00022857"/>
    </source>
</evidence>
<dbReference type="RefSeq" id="XP_001743776.1">
    <property type="nucleotide sequence ID" value="XM_001743724.1"/>
</dbReference>
<proteinExistence type="inferred from homology"/>
<evidence type="ECO:0000313" key="5">
    <source>
        <dbReference type="Proteomes" id="UP000001357"/>
    </source>
</evidence>
<dbReference type="GeneID" id="5888926"/>
<dbReference type="SUPFAM" id="SSF51735">
    <property type="entry name" value="NAD(P)-binding Rossmann-fold domains"/>
    <property type="match status" value="1"/>
</dbReference>
<protein>
    <recommendedName>
        <fullName evidence="3">NmrA-like domain-containing protein</fullName>
    </recommendedName>
</protein>
<accession>A9UU37</accession>
<dbReference type="InParanoid" id="A9UU37"/>
<name>A9UU37_MONBE</name>
<gene>
    <name evidence="4" type="ORF">MONBRDRAFT_23662</name>
</gene>
<sequence length="298" mass="32717">MTSLAQNVVVIGSSGQVGTATIKALAAKYASNTNVKAGVRDPQSAKAREIERLGTNIHVVHADMNDKPSIRTVCANADAVFVVVPGHIDRERLAQNAIEGAVAANAKFILLLSVITADTDTIFGRQFGPIERYLKNKIVDYAILRVPFFIDNLWSSQATIRSQSKIYAPVNSRKKFSPVAVSDVGEAAAAILANHEPHHGKTYKVAMKPTSYSKIAKSVSKVLDKDVDYVQVSWDETKQAFLQLGYPEWQVNGMMELLRYFDKGSKVTKEKSSDVKELTGHKATGVKSWMRPKQAAFH</sequence>
<comment type="similarity">
    <text evidence="1">Belongs to the NmrA-type oxidoreductase family.</text>
</comment>
<dbReference type="InterPro" id="IPR051164">
    <property type="entry name" value="NmrA-like_oxidored"/>
</dbReference>
<keyword evidence="5" id="KW-1185">Reference proteome</keyword>